<dbReference type="Proteomes" id="UP001231109">
    <property type="component" value="Unassembled WGS sequence"/>
</dbReference>
<protein>
    <recommendedName>
        <fullName evidence="1">DUF6795 domain-containing protein</fullName>
    </recommendedName>
</protein>
<name>A0ABT9I5D2_9GAMM</name>
<feature type="non-terminal residue" evidence="2">
    <location>
        <position position="1"/>
    </location>
</feature>
<proteinExistence type="predicted"/>
<dbReference type="InterPro" id="IPR046474">
    <property type="entry name" value="DUF6795"/>
</dbReference>
<dbReference type="RefSeq" id="WP_305977722.1">
    <property type="nucleotide sequence ID" value="NZ_JAPJDZ010000217.1"/>
</dbReference>
<evidence type="ECO:0000313" key="3">
    <source>
        <dbReference type="Proteomes" id="UP001231109"/>
    </source>
</evidence>
<sequence>VAALSFLVFIIFSQQVMADMFSWFKKYDVHLSPAVQGSITFDGKPLAGIKVFRELDYDKSYNDEAVTDELGRFNFAEKNIKSRQPGNKLDQSTIRQVISLDYQGKTFVLWYTSTPSIEPHATFQRLLKALNCELTSAEEKFSLPNIEYPDFPHGVVSICQLDTSQ</sequence>
<reference evidence="2 3" key="1">
    <citation type="submission" date="2022-11" db="EMBL/GenBank/DDBJ databases">
        <title>Viruses from the air-sea interface of a natural surface slick.</title>
        <authorList>
            <person name="Rahlff J."/>
            <person name="Holmfeldt K."/>
        </authorList>
    </citation>
    <scope>NUCLEOTIDE SEQUENCE [LARGE SCALE GENOMIC DNA]</scope>
    <source>
        <strain evidence="2 3">SMS4</strain>
    </source>
</reference>
<dbReference type="Pfam" id="PF20598">
    <property type="entry name" value="DUF6795"/>
    <property type="match status" value="1"/>
</dbReference>
<organism evidence="2 3">
    <name type="scientific">Rheinheimera baltica</name>
    <dbReference type="NCBI Taxonomy" id="67576"/>
    <lineage>
        <taxon>Bacteria</taxon>
        <taxon>Pseudomonadati</taxon>
        <taxon>Pseudomonadota</taxon>
        <taxon>Gammaproteobacteria</taxon>
        <taxon>Chromatiales</taxon>
        <taxon>Chromatiaceae</taxon>
        <taxon>Rheinheimera</taxon>
    </lineage>
</organism>
<evidence type="ECO:0000259" key="1">
    <source>
        <dbReference type="Pfam" id="PF20598"/>
    </source>
</evidence>
<comment type="caution">
    <text evidence="2">The sequence shown here is derived from an EMBL/GenBank/DDBJ whole genome shotgun (WGS) entry which is preliminary data.</text>
</comment>
<accession>A0ABT9I5D2</accession>
<feature type="domain" description="DUF6795" evidence="1">
    <location>
        <begin position="35"/>
        <end position="136"/>
    </location>
</feature>
<evidence type="ECO:0000313" key="2">
    <source>
        <dbReference type="EMBL" id="MDP5138607.1"/>
    </source>
</evidence>
<gene>
    <name evidence="2" type="ORF">ORJ04_21910</name>
</gene>
<keyword evidence="3" id="KW-1185">Reference proteome</keyword>
<dbReference type="EMBL" id="JAPJDZ010000217">
    <property type="protein sequence ID" value="MDP5138607.1"/>
    <property type="molecule type" value="Genomic_DNA"/>
</dbReference>